<evidence type="ECO:0000313" key="3">
    <source>
        <dbReference type="Proteomes" id="UP001064632"/>
    </source>
</evidence>
<keyword evidence="3" id="KW-1185">Reference proteome</keyword>
<dbReference type="InterPro" id="IPR019052">
    <property type="entry name" value="DUF2383"/>
</dbReference>
<dbReference type="EMBL" id="CP104694">
    <property type="protein sequence ID" value="UXI68303.1"/>
    <property type="molecule type" value="Genomic_DNA"/>
</dbReference>
<gene>
    <name evidence="2" type="ORF">N4264_01245</name>
</gene>
<dbReference type="InterPro" id="IPR011971">
    <property type="entry name" value="CHP02284"/>
</dbReference>
<name>A0ABY6BE35_9GAMM</name>
<evidence type="ECO:0000259" key="1">
    <source>
        <dbReference type="Pfam" id="PF09537"/>
    </source>
</evidence>
<dbReference type="Pfam" id="PF09537">
    <property type="entry name" value="DUF2383"/>
    <property type="match status" value="1"/>
</dbReference>
<reference evidence="2" key="1">
    <citation type="submission" date="2022-09" db="EMBL/GenBank/DDBJ databases">
        <title>Tahibacter sp. nov., isolated from a fresh water.</title>
        <authorList>
            <person name="Baek J.H."/>
            <person name="Lee J.K."/>
            <person name="Kim J.M."/>
            <person name="Jeon C.O."/>
        </authorList>
    </citation>
    <scope>NUCLEOTIDE SEQUENCE</scope>
    <source>
        <strain evidence="2">W38</strain>
    </source>
</reference>
<dbReference type="InterPro" id="IPR012347">
    <property type="entry name" value="Ferritin-like"/>
</dbReference>
<dbReference type="Gene3D" id="1.20.1260.10">
    <property type="match status" value="1"/>
</dbReference>
<accession>A0ABY6BE35</accession>
<feature type="domain" description="DUF2383" evidence="1">
    <location>
        <begin position="4"/>
        <end position="111"/>
    </location>
</feature>
<dbReference type="NCBIfam" id="TIGR02284">
    <property type="entry name" value="PA2169 family four-helix-bundle protein"/>
    <property type="match status" value="1"/>
</dbReference>
<dbReference type="Proteomes" id="UP001064632">
    <property type="component" value="Chromosome"/>
</dbReference>
<dbReference type="RefSeq" id="WP_261695263.1">
    <property type="nucleotide sequence ID" value="NZ_CP104694.1"/>
</dbReference>
<organism evidence="2 3">
    <name type="scientific">Tahibacter amnicola</name>
    <dbReference type="NCBI Taxonomy" id="2976241"/>
    <lineage>
        <taxon>Bacteria</taxon>
        <taxon>Pseudomonadati</taxon>
        <taxon>Pseudomonadota</taxon>
        <taxon>Gammaproteobacteria</taxon>
        <taxon>Lysobacterales</taxon>
        <taxon>Rhodanobacteraceae</taxon>
        <taxon>Tahibacter</taxon>
    </lineage>
</organism>
<evidence type="ECO:0000313" key="2">
    <source>
        <dbReference type="EMBL" id="UXI68303.1"/>
    </source>
</evidence>
<protein>
    <submittedName>
        <fullName evidence="2">PA2169 family four-helix-bundle protein</fullName>
    </submittedName>
</protein>
<sequence length="146" mass="16446">MSDTTGKLKDLIELLHDGEKFYTEAATKVKVPAFANLFARMARMKQAIANDLSTQVGSHGEKAPTGGTMFGALRQLYTDIRASMSRDAEAVYVAQLEQTEDRILEAFRDELTKSDNVEVRNIAERHYPEIKRAHDEMRDLKSRLAA</sequence>
<proteinExistence type="predicted"/>